<reference evidence="2" key="1">
    <citation type="submission" date="2020-11" db="EMBL/GenBank/DDBJ databases">
        <authorList>
            <person name="Tran Van P."/>
        </authorList>
    </citation>
    <scope>NUCLEOTIDE SEQUENCE</scope>
</reference>
<protein>
    <submittedName>
        <fullName evidence="2">Uncharacterized protein</fullName>
    </submittedName>
</protein>
<keyword evidence="1" id="KW-1133">Transmembrane helix</keyword>
<evidence type="ECO:0000256" key="1">
    <source>
        <dbReference type="SAM" id="Phobius"/>
    </source>
</evidence>
<keyword evidence="1" id="KW-0472">Membrane</keyword>
<feature type="transmembrane region" description="Helical" evidence="1">
    <location>
        <begin position="51"/>
        <end position="72"/>
    </location>
</feature>
<evidence type="ECO:0000313" key="2">
    <source>
        <dbReference type="EMBL" id="CAD7266376.1"/>
    </source>
</evidence>
<sequence>MMICGEEKGGSDRIQWCTAGGKGRASTDFTFPRDGILPPQGTVVERDRKKCIYYSLYAWGSTILISVISLIMEFSPGIPDTFLKPGFGKKTCWFERTRPDHAGRGGKMRARTPSLEGRASQTHVLSHAIANPGALVCRPSKLIRSEFANYHAEDITTHNTALVRKNIYVARRDAVTRLPTNKEDVLKAIDGE</sequence>
<organism evidence="2">
    <name type="scientific">Timema shepardi</name>
    <name type="common">Walking stick</name>
    <dbReference type="NCBI Taxonomy" id="629360"/>
    <lineage>
        <taxon>Eukaryota</taxon>
        <taxon>Metazoa</taxon>
        <taxon>Ecdysozoa</taxon>
        <taxon>Arthropoda</taxon>
        <taxon>Hexapoda</taxon>
        <taxon>Insecta</taxon>
        <taxon>Pterygota</taxon>
        <taxon>Neoptera</taxon>
        <taxon>Polyneoptera</taxon>
        <taxon>Phasmatodea</taxon>
        <taxon>Timematodea</taxon>
        <taxon>Timematoidea</taxon>
        <taxon>Timematidae</taxon>
        <taxon>Timema</taxon>
    </lineage>
</organism>
<dbReference type="AlphaFoldDB" id="A0A7R9B4T0"/>
<name>A0A7R9B4T0_TIMSH</name>
<dbReference type="EMBL" id="OC006892">
    <property type="protein sequence ID" value="CAD7266376.1"/>
    <property type="molecule type" value="Genomic_DNA"/>
</dbReference>
<keyword evidence="1" id="KW-0812">Transmembrane</keyword>
<dbReference type="PANTHER" id="PTHR46953">
    <property type="entry name" value="G-PROTEIN COUPLED RECEPTOR MTH-LIKE 1-RELATED"/>
    <property type="match status" value="1"/>
</dbReference>
<gene>
    <name evidence="2" type="ORF">TSIB3V08_LOCUS10395</name>
</gene>
<proteinExistence type="predicted"/>
<dbReference type="PANTHER" id="PTHR46953:SF1">
    <property type="entry name" value="G-PROTEIN COUPLED RECEPTOR MTH-LIKE 1-RELATED"/>
    <property type="match status" value="1"/>
</dbReference>
<dbReference type="InterPro" id="IPR052808">
    <property type="entry name" value="GPCR_Mth-like"/>
</dbReference>
<accession>A0A7R9B4T0</accession>